<evidence type="ECO:0000256" key="3">
    <source>
        <dbReference type="ARBA" id="ARBA00023163"/>
    </source>
</evidence>
<feature type="region of interest" description="Disordered" evidence="4">
    <location>
        <begin position="1"/>
        <end position="36"/>
    </location>
</feature>
<dbReference type="GO" id="GO:0005829">
    <property type="term" value="C:cytosol"/>
    <property type="evidence" value="ECO:0007669"/>
    <property type="project" value="TreeGrafter"/>
</dbReference>
<dbReference type="InterPro" id="IPR012318">
    <property type="entry name" value="HTH_CRP"/>
</dbReference>
<dbReference type="Pfam" id="PF00027">
    <property type="entry name" value="cNMP_binding"/>
    <property type="match status" value="1"/>
</dbReference>
<evidence type="ECO:0000259" key="5">
    <source>
        <dbReference type="PROSITE" id="PS51063"/>
    </source>
</evidence>
<dbReference type="InterPro" id="IPR014710">
    <property type="entry name" value="RmlC-like_jellyroll"/>
</dbReference>
<reference evidence="6 7" key="1">
    <citation type="submission" date="2019-04" db="EMBL/GenBank/DDBJ databases">
        <title>Crypto-aerobic microbial life in anoxic (sulfidic) marine sediments.</title>
        <authorList>
            <person name="Bhattacharya S."/>
            <person name="Roy C."/>
            <person name="Mondal N."/>
            <person name="Sarkar J."/>
            <person name="Mandal S."/>
            <person name="Rameez M.J."/>
            <person name="Ghosh W."/>
        </authorList>
    </citation>
    <scope>NUCLEOTIDE SEQUENCE [LARGE SCALE GENOMIC DNA]</scope>
    <source>
        <strain evidence="6 7">SBBC</strain>
    </source>
</reference>
<name>A0A4U0Z3I9_9RHOB</name>
<evidence type="ECO:0000256" key="1">
    <source>
        <dbReference type="ARBA" id="ARBA00023015"/>
    </source>
</evidence>
<dbReference type="Pfam" id="PF13545">
    <property type="entry name" value="HTH_Crp_2"/>
    <property type="match status" value="1"/>
</dbReference>
<organism evidence="6 7">
    <name type="scientific">Cereibacter changlensis</name>
    <dbReference type="NCBI Taxonomy" id="402884"/>
    <lineage>
        <taxon>Bacteria</taxon>
        <taxon>Pseudomonadati</taxon>
        <taxon>Pseudomonadota</taxon>
        <taxon>Alphaproteobacteria</taxon>
        <taxon>Rhodobacterales</taxon>
        <taxon>Paracoccaceae</taxon>
        <taxon>Cereibacter</taxon>
    </lineage>
</organism>
<evidence type="ECO:0000256" key="2">
    <source>
        <dbReference type="ARBA" id="ARBA00023125"/>
    </source>
</evidence>
<proteinExistence type="predicted"/>
<dbReference type="PROSITE" id="PS51063">
    <property type="entry name" value="HTH_CRP_2"/>
    <property type="match status" value="1"/>
</dbReference>
<evidence type="ECO:0000313" key="6">
    <source>
        <dbReference type="EMBL" id="TKA97001.1"/>
    </source>
</evidence>
<dbReference type="InterPro" id="IPR018490">
    <property type="entry name" value="cNMP-bd_dom_sf"/>
</dbReference>
<protein>
    <submittedName>
        <fullName evidence="6">Crp/Fnr family transcriptional regulator</fullName>
    </submittedName>
</protein>
<dbReference type="Gene3D" id="2.60.120.10">
    <property type="entry name" value="Jelly Rolls"/>
    <property type="match status" value="1"/>
</dbReference>
<dbReference type="PRINTS" id="PR00034">
    <property type="entry name" value="HTHCRP"/>
</dbReference>
<keyword evidence="2" id="KW-0238">DNA-binding</keyword>
<dbReference type="GO" id="GO:0003677">
    <property type="term" value="F:DNA binding"/>
    <property type="evidence" value="ECO:0007669"/>
    <property type="project" value="UniProtKB-KW"/>
</dbReference>
<dbReference type="SUPFAM" id="SSF46785">
    <property type="entry name" value="Winged helix' DNA-binding domain"/>
    <property type="match status" value="1"/>
</dbReference>
<dbReference type="PANTHER" id="PTHR24567">
    <property type="entry name" value="CRP FAMILY TRANSCRIPTIONAL REGULATORY PROTEIN"/>
    <property type="match status" value="1"/>
</dbReference>
<evidence type="ECO:0000313" key="7">
    <source>
        <dbReference type="Proteomes" id="UP000306340"/>
    </source>
</evidence>
<keyword evidence="3" id="KW-0804">Transcription</keyword>
<dbReference type="InterPro" id="IPR036390">
    <property type="entry name" value="WH_DNA-bd_sf"/>
</dbReference>
<dbReference type="SMART" id="SM00419">
    <property type="entry name" value="HTH_CRP"/>
    <property type="match status" value="1"/>
</dbReference>
<keyword evidence="1" id="KW-0805">Transcription regulation</keyword>
<feature type="domain" description="HTH crp-type" evidence="5">
    <location>
        <begin position="157"/>
        <end position="233"/>
    </location>
</feature>
<dbReference type="Proteomes" id="UP000306340">
    <property type="component" value="Unassembled WGS sequence"/>
</dbReference>
<dbReference type="EMBL" id="SWAU01000062">
    <property type="protein sequence ID" value="TKA97001.1"/>
    <property type="molecule type" value="Genomic_DNA"/>
</dbReference>
<gene>
    <name evidence="6" type="ORF">FAZ78_08380</name>
</gene>
<dbReference type="InterPro" id="IPR036388">
    <property type="entry name" value="WH-like_DNA-bd_sf"/>
</dbReference>
<accession>A0A4U0Z3I9</accession>
<dbReference type="PANTHER" id="PTHR24567:SF28">
    <property type="entry name" value="LISTERIOLYSIN REGULATORY PROTEIN"/>
    <property type="match status" value="1"/>
</dbReference>
<dbReference type="SUPFAM" id="SSF51206">
    <property type="entry name" value="cAMP-binding domain-like"/>
    <property type="match status" value="1"/>
</dbReference>
<dbReference type="CDD" id="cd00038">
    <property type="entry name" value="CAP_ED"/>
    <property type="match status" value="1"/>
</dbReference>
<dbReference type="InterPro" id="IPR000595">
    <property type="entry name" value="cNMP-bd_dom"/>
</dbReference>
<dbReference type="GO" id="GO:0003700">
    <property type="term" value="F:DNA-binding transcription factor activity"/>
    <property type="evidence" value="ECO:0007669"/>
    <property type="project" value="TreeGrafter"/>
</dbReference>
<sequence length="289" mass="31130">MKGRETVEHLGAVAPARQIDRRGKAPAPPAAEHAAGKPAFHIRTLTLAPEAALGLEAAGRQTVWLIVEGLLRVQRISPDGRRQIINLLLPGDLVGEEMHGRPGLGIEACTEAVLCQLRLSEFQVALNRDPGLRRTEALARTVRLERLRCLTWMLGTLTAVERLTTFLALGDPIHACQPQPDGSCIVSVRLSRQDMADLLCITAESISRILHRLQDNGAIEILGPTRFRLSEAQRKLAESFVGSTLGALTRGGAAIDSWARYLGPPMTVINEAGMGKGGSSASQPDRGAR</sequence>
<dbReference type="Gene3D" id="1.10.10.10">
    <property type="entry name" value="Winged helix-like DNA-binding domain superfamily/Winged helix DNA-binding domain"/>
    <property type="match status" value="1"/>
</dbReference>
<dbReference type="AlphaFoldDB" id="A0A4U0Z3I9"/>
<dbReference type="InterPro" id="IPR050397">
    <property type="entry name" value="Env_Response_Regulators"/>
</dbReference>
<comment type="caution">
    <text evidence="6">The sequence shown here is derived from an EMBL/GenBank/DDBJ whole genome shotgun (WGS) entry which is preliminary data.</text>
</comment>
<evidence type="ECO:0000256" key="4">
    <source>
        <dbReference type="SAM" id="MobiDB-lite"/>
    </source>
</evidence>